<dbReference type="Proteomes" id="UP000427636">
    <property type="component" value="Chromosome"/>
</dbReference>
<name>A0ABX6FH15_9BACL</name>
<reference evidence="1 2" key="1">
    <citation type="submission" date="2019-11" db="EMBL/GenBank/DDBJ databases">
        <title>FDA dAtabase for Regulatory Grade micrObial Sequences (FDA-ARGOS): Supporting development and validation of Infectious Disease Dx tests.</title>
        <authorList>
            <person name="Turner S."/>
            <person name="Byrd R."/>
            <person name="Tallon L."/>
            <person name="Sadzewicz L."/>
            <person name="Vavikolanu K."/>
            <person name="Mehta A."/>
            <person name="Aluvathingal J."/>
            <person name="Nadendla S."/>
            <person name="Myers T."/>
            <person name="Yan Y."/>
            <person name="Sichtig H."/>
        </authorList>
    </citation>
    <scope>NUCLEOTIDE SEQUENCE [LARGE SCALE GENOMIC DNA]</scope>
    <source>
        <strain evidence="1 2">FDAARGOS_742</strain>
    </source>
</reference>
<keyword evidence="2" id="KW-1185">Reference proteome</keyword>
<gene>
    <name evidence="1" type="ORF">FOC50_02745</name>
</gene>
<keyword evidence="1" id="KW-0540">Nuclease</keyword>
<evidence type="ECO:0000313" key="1">
    <source>
        <dbReference type="EMBL" id="QGS07271.1"/>
    </source>
</evidence>
<keyword evidence="1" id="KW-0269">Exonuclease</keyword>
<sequence>MKFKYHKSYRGFYLLDGDKFKRPYKKLDQEKTIEKVGELNFSKKEIIDIEDKFVVFVDKKEKSKKAEEIKQTNKKNKTKKTVDTDDLNINSLELRYQIPAQILEHLYSTISKDTKNAEKHFMSVLSVIENIIQADGVFFSKVKKIFYYNSKELSLILDRYNLNNIKIDGLKKEVELDYPSQYISDLPVDYKEYEMIFVFYFIILVELLAVLK</sequence>
<protein>
    <submittedName>
        <fullName evidence="1">Exonuclease SbcC</fullName>
    </submittedName>
</protein>
<proteinExistence type="predicted"/>
<dbReference type="RefSeq" id="WP_155824694.1">
    <property type="nucleotide sequence ID" value="NZ_CP046313.1"/>
</dbReference>
<dbReference type="GeneID" id="84802173"/>
<accession>A0ABX6FH15</accession>
<dbReference type="GO" id="GO:0004527">
    <property type="term" value="F:exonuclease activity"/>
    <property type="evidence" value="ECO:0007669"/>
    <property type="project" value="UniProtKB-KW"/>
</dbReference>
<organism evidence="1 2">
    <name type="scientific">Gemella sanguinis</name>
    <dbReference type="NCBI Taxonomy" id="84135"/>
    <lineage>
        <taxon>Bacteria</taxon>
        <taxon>Bacillati</taxon>
        <taxon>Bacillota</taxon>
        <taxon>Bacilli</taxon>
        <taxon>Bacillales</taxon>
        <taxon>Gemellaceae</taxon>
        <taxon>Gemella</taxon>
    </lineage>
</organism>
<dbReference type="EMBL" id="CP046313">
    <property type="protein sequence ID" value="QGS07271.1"/>
    <property type="molecule type" value="Genomic_DNA"/>
</dbReference>
<evidence type="ECO:0000313" key="2">
    <source>
        <dbReference type="Proteomes" id="UP000427636"/>
    </source>
</evidence>
<keyword evidence="1" id="KW-0378">Hydrolase</keyword>